<keyword evidence="1" id="KW-0472">Membrane</keyword>
<proteinExistence type="predicted"/>
<accession>A0A1G1WA78</accession>
<dbReference type="AlphaFoldDB" id="A0A1G1WA78"/>
<feature type="transmembrane region" description="Helical" evidence="1">
    <location>
        <begin position="31"/>
        <end position="50"/>
    </location>
</feature>
<dbReference type="Proteomes" id="UP000177103">
    <property type="component" value="Unassembled WGS sequence"/>
</dbReference>
<keyword evidence="1" id="KW-1133">Transmembrane helix</keyword>
<evidence type="ECO:0000256" key="1">
    <source>
        <dbReference type="SAM" id="Phobius"/>
    </source>
</evidence>
<keyword evidence="1" id="KW-0812">Transmembrane</keyword>
<dbReference type="EMBL" id="MHCQ01000020">
    <property type="protein sequence ID" value="OGY24596.1"/>
    <property type="molecule type" value="Genomic_DNA"/>
</dbReference>
<evidence type="ECO:0000313" key="2">
    <source>
        <dbReference type="EMBL" id="OGY24596.1"/>
    </source>
</evidence>
<feature type="transmembrane region" description="Helical" evidence="1">
    <location>
        <begin position="70"/>
        <end position="99"/>
    </location>
</feature>
<sequence length="201" mass="22206">MLGSRYLNVEARESGGTKLVALSKIGHQNKIVVLLLAAIGLIGAIAGTVWDEVLLAGPIMFLVAGFQHLLGNIIGFGVAYVVFCPLWIGIGFFFFTAWIKIEPWLKRILGIKDKEQQTAKEFEHTWRARLVLYLAKIAKIFGVLATMVVLGPTLGWPAFKLLGYKEKDIYKLTIIAGWIFGAIWVPIYGLGVWGAGLSRVF</sequence>
<evidence type="ECO:0000313" key="3">
    <source>
        <dbReference type="Proteomes" id="UP000177103"/>
    </source>
</evidence>
<name>A0A1G1WA78_9BACT</name>
<gene>
    <name evidence="2" type="ORF">A2Y57_01970</name>
</gene>
<protein>
    <submittedName>
        <fullName evidence="2">Uncharacterized protein</fullName>
    </submittedName>
</protein>
<feature type="transmembrane region" description="Helical" evidence="1">
    <location>
        <begin position="174"/>
        <end position="197"/>
    </location>
</feature>
<feature type="transmembrane region" description="Helical" evidence="1">
    <location>
        <begin position="130"/>
        <end position="154"/>
    </location>
</feature>
<reference evidence="2 3" key="1">
    <citation type="journal article" date="2016" name="Nat. Commun.">
        <title>Thousands of microbial genomes shed light on interconnected biogeochemical processes in an aquifer system.</title>
        <authorList>
            <person name="Anantharaman K."/>
            <person name="Brown C.T."/>
            <person name="Hug L.A."/>
            <person name="Sharon I."/>
            <person name="Castelle C.J."/>
            <person name="Probst A.J."/>
            <person name="Thomas B.C."/>
            <person name="Singh A."/>
            <person name="Wilkins M.J."/>
            <person name="Karaoz U."/>
            <person name="Brodie E.L."/>
            <person name="Williams K.H."/>
            <person name="Hubbard S.S."/>
            <person name="Banfield J.F."/>
        </authorList>
    </citation>
    <scope>NUCLEOTIDE SEQUENCE [LARGE SCALE GENOMIC DNA]</scope>
</reference>
<comment type="caution">
    <text evidence="2">The sequence shown here is derived from an EMBL/GenBank/DDBJ whole genome shotgun (WGS) entry which is preliminary data.</text>
</comment>
<organism evidence="2 3">
    <name type="scientific">Candidatus Woykebacteria bacterium RBG_13_40_7b</name>
    <dbReference type="NCBI Taxonomy" id="1802594"/>
    <lineage>
        <taxon>Bacteria</taxon>
        <taxon>Candidatus Woykeibacteriota</taxon>
    </lineage>
</organism>